<accession>A0A834T0B5</accession>
<evidence type="ECO:0000256" key="2">
    <source>
        <dbReference type="ARBA" id="ARBA00022737"/>
    </source>
</evidence>
<evidence type="ECO:0000256" key="1">
    <source>
        <dbReference type="ARBA" id="ARBA00008675"/>
    </source>
</evidence>
<dbReference type="Gene3D" id="3.40.50.300">
    <property type="entry name" value="P-loop containing nucleotide triphosphate hydrolases"/>
    <property type="match status" value="1"/>
</dbReference>
<keyword evidence="7" id="KW-1185">Reference proteome</keyword>
<dbReference type="PANTHER" id="PTHR43572">
    <property type="entry name" value="CHAPERONE PROTEIN CLPD, CHLOROPLASTIC"/>
    <property type="match status" value="1"/>
</dbReference>
<evidence type="ECO:0000313" key="6">
    <source>
        <dbReference type="EMBL" id="KAF7806684.1"/>
    </source>
</evidence>
<dbReference type="PANTHER" id="PTHR43572:SF3">
    <property type="entry name" value="PROTEIN SMAX1-LIKE 5"/>
    <property type="match status" value="1"/>
</dbReference>
<dbReference type="SUPFAM" id="SSF81923">
    <property type="entry name" value="Double Clp-N motif"/>
    <property type="match status" value="1"/>
</dbReference>
<feature type="region of interest" description="Disordered" evidence="4">
    <location>
        <begin position="616"/>
        <end position="635"/>
    </location>
</feature>
<dbReference type="OrthoDB" id="1872342at2759"/>
<keyword evidence="2 3" id="KW-0677">Repeat</keyword>
<evidence type="ECO:0000256" key="3">
    <source>
        <dbReference type="PROSITE-ProRule" id="PRU01251"/>
    </source>
</evidence>
<evidence type="ECO:0000259" key="5">
    <source>
        <dbReference type="PROSITE" id="PS51903"/>
    </source>
</evidence>
<comment type="caution">
    <text evidence="6">The sequence shown here is derived from an EMBL/GenBank/DDBJ whole genome shotgun (WGS) entry which is preliminary data.</text>
</comment>
<dbReference type="Gene3D" id="1.10.1780.10">
    <property type="entry name" value="Clp, N-terminal domain"/>
    <property type="match status" value="1"/>
</dbReference>
<comment type="similarity">
    <text evidence="1">Belongs to the ClpA/ClpB family.</text>
</comment>
<dbReference type="InterPro" id="IPR027417">
    <property type="entry name" value="P-loop_NTPase"/>
</dbReference>
<proteinExistence type="inferred from homology"/>
<evidence type="ECO:0000313" key="7">
    <source>
        <dbReference type="Proteomes" id="UP000634136"/>
    </source>
</evidence>
<dbReference type="AlphaFoldDB" id="A0A834T0B5"/>
<feature type="compositionally biased region" description="Polar residues" evidence="4">
    <location>
        <begin position="616"/>
        <end position="627"/>
    </location>
</feature>
<dbReference type="Proteomes" id="UP000634136">
    <property type="component" value="Unassembled WGS sequence"/>
</dbReference>
<sequence>MRSGGCALQQTLTSEAASVLKHSLGLARRRGHAQVTPLHVAATLLSLRASSFRRACLKSHPLHHHHHHQTSPHSSQHHHPLQYCRALELCFNVALNRLPTTPTPNLLHTQQPSLSNALIAALKRAQAHQRRGCIEQQNQQPLLTIKVELEQLVISILDDPSVSRVMREAGFSSTAVKSNIEDSSPPCSVFQCYSSSGGVFSSPCSPSPSENQREITINSNSFRQPHFYTSSEYYNPLLFSPQKKTPVYPITESTSSKEDIKLVLDVLLRRKKKNTVIVGDSLSITEGLVGELMGRLDRGEVPNELKSTHFIKFQFTPVSLRFMKKDEVEMNLLELKRKVDSVASGGGGAIFYFGDLKWIVEAALFSEKDGGGKVYDYNPVDHIVAEIGKLFSDYGSSSNAKIWLMATASYQTYMRCQIRQPALETQWSLQAVLVPSGGLGLSLHASSVLDSKMINSQNPSHMLEKKLFSNMEEQDKLTCCEECASNYEKEAQLFKPGQTKLLPSWLQSHSIEAHQKEELTQLRRKWNRLCHYLHQGKNSQNQWNNILFSNNSSNGKIYPCNSSYPSWPKQGSVFPDSSSISFVDSTTTKPTHTSSNLVPRIRCQQSCTIEFNFSNGTQKRQQTTTEEPSLDSLKGLEGKEEKITLALGNSQFGGSEQGEEKSITDTAQLRSHVCKILQENVPWHSETIPSIVEALIDSKSEKETTTWLILQGNDFVGKRRLAHAITESFFGSTHNMLLQLDMKKKDTLVASFSERLTKALKAHEKLVILIENIDFADTHFKKLLADGYETGKFGQSIIIMTNCGSTSNNNKEKNQDLVMQLTLQINDETHCVGQKRKSEFDLFPKIKSPRILLEEKKGESNRKRDFSRQSSFNTLDLNVRADEQEADDDGEGESSSSSSSSSPISSDLTRETLLDPLNPNGFLDSIEKRFELNRNPAWDRKMAELFTSKIKGSFEEIKGKQNLGKLSVEEKVIEEMIGGCGGFTNSVFEKWLKDIFQRSLEKVNIVGKEKGIGFRLCWGGIGKGNGKGKGKGIGGEIRVLDSEEEGFKSSCLPKNIQVNYYMD</sequence>
<organism evidence="6 7">
    <name type="scientific">Senna tora</name>
    <dbReference type="NCBI Taxonomy" id="362788"/>
    <lineage>
        <taxon>Eukaryota</taxon>
        <taxon>Viridiplantae</taxon>
        <taxon>Streptophyta</taxon>
        <taxon>Embryophyta</taxon>
        <taxon>Tracheophyta</taxon>
        <taxon>Spermatophyta</taxon>
        <taxon>Magnoliopsida</taxon>
        <taxon>eudicotyledons</taxon>
        <taxon>Gunneridae</taxon>
        <taxon>Pentapetalae</taxon>
        <taxon>rosids</taxon>
        <taxon>fabids</taxon>
        <taxon>Fabales</taxon>
        <taxon>Fabaceae</taxon>
        <taxon>Caesalpinioideae</taxon>
        <taxon>Cassia clade</taxon>
        <taxon>Senna</taxon>
    </lineage>
</organism>
<feature type="region of interest" description="Disordered" evidence="4">
    <location>
        <begin position="877"/>
        <end position="911"/>
    </location>
</feature>
<dbReference type="InterPro" id="IPR058680">
    <property type="entry name" value="NBD_SMAX1-like"/>
</dbReference>
<dbReference type="InterPro" id="IPR004176">
    <property type="entry name" value="Clp_R_N"/>
</dbReference>
<evidence type="ECO:0000256" key="4">
    <source>
        <dbReference type="SAM" id="MobiDB-lite"/>
    </source>
</evidence>
<reference evidence="6" key="1">
    <citation type="submission" date="2020-09" db="EMBL/GenBank/DDBJ databases">
        <title>Genome-Enabled Discovery of Anthraquinone Biosynthesis in Senna tora.</title>
        <authorList>
            <person name="Kang S.-H."/>
            <person name="Pandey R.P."/>
            <person name="Lee C.-M."/>
            <person name="Sim J.-S."/>
            <person name="Jeong J.-T."/>
            <person name="Choi B.-S."/>
            <person name="Jung M."/>
            <person name="Ginzburg D."/>
            <person name="Zhao K."/>
            <person name="Won S.Y."/>
            <person name="Oh T.-J."/>
            <person name="Yu Y."/>
            <person name="Kim N.-H."/>
            <person name="Lee O.R."/>
            <person name="Lee T.-H."/>
            <person name="Bashyal P."/>
            <person name="Kim T.-S."/>
            <person name="Lee W.-H."/>
            <person name="Kawkins C."/>
            <person name="Kim C.-K."/>
            <person name="Kim J.S."/>
            <person name="Ahn B.O."/>
            <person name="Rhee S.Y."/>
            <person name="Sohng J.K."/>
        </authorList>
    </citation>
    <scope>NUCLEOTIDE SEQUENCE</scope>
    <source>
        <tissue evidence="6">Leaf</tissue>
    </source>
</reference>
<feature type="domain" description="Clp R" evidence="5">
    <location>
        <begin position="8"/>
        <end position="186"/>
    </location>
</feature>
<dbReference type="Pfam" id="PF23569">
    <property type="entry name" value="NBD_SMAX1"/>
    <property type="match status" value="1"/>
</dbReference>
<dbReference type="InterPro" id="IPR036628">
    <property type="entry name" value="Clp_N_dom_sf"/>
</dbReference>
<feature type="compositionally biased region" description="Low complexity" evidence="4">
    <location>
        <begin position="893"/>
        <end position="906"/>
    </location>
</feature>
<dbReference type="PROSITE" id="PS51903">
    <property type="entry name" value="CLP_R"/>
    <property type="match status" value="1"/>
</dbReference>
<dbReference type="EMBL" id="JAAIUW010000012">
    <property type="protein sequence ID" value="KAF7806684.1"/>
    <property type="molecule type" value="Genomic_DNA"/>
</dbReference>
<name>A0A834T0B5_9FABA</name>
<protein>
    <submittedName>
        <fullName evidence="6">Protein SMAX1-LIKE 4-like</fullName>
    </submittedName>
</protein>
<dbReference type="InterPro" id="IPR051650">
    <property type="entry name" value="SL_signaling_regulator"/>
</dbReference>
<gene>
    <name evidence="6" type="ORF">G2W53_038845</name>
</gene>